<reference evidence="2" key="1">
    <citation type="journal article" date="2017" name="Genome Biol.">
        <title>Comparative genomics reveals high biological diversity and specific adaptations in the industrially and medically important fungal genus Aspergillus.</title>
        <authorList>
            <person name="de Vries R.P."/>
            <person name="Riley R."/>
            <person name="Wiebenga A."/>
            <person name="Aguilar-Osorio G."/>
            <person name="Amillis S."/>
            <person name="Uchima C.A."/>
            <person name="Anderluh G."/>
            <person name="Asadollahi M."/>
            <person name="Askin M."/>
            <person name="Barry K."/>
            <person name="Battaglia E."/>
            <person name="Bayram O."/>
            <person name="Benocci T."/>
            <person name="Braus-Stromeyer S.A."/>
            <person name="Caldana C."/>
            <person name="Canovas D."/>
            <person name="Cerqueira G.C."/>
            <person name="Chen F."/>
            <person name="Chen W."/>
            <person name="Choi C."/>
            <person name="Clum A."/>
            <person name="Dos Santos R.A."/>
            <person name="Damasio A.R."/>
            <person name="Diallinas G."/>
            <person name="Emri T."/>
            <person name="Fekete E."/>
            <person name="Flipphi M."/>
            <person name="Freyberg S."/>
            <person name="Gallo A."/>
            <person name="Gournas C."/>
            <person name="Habgood R."/>
            <person name="Hainaut M."/>
            <person name="Harispe M.L."/>
            <person name="Henrissat B."/>
            <person name="Hilden K.S."/>
            <person name="Hope R."/>
            <person name="Hossain A."/>
            <person name="Karabika E."/>
            <person name="Karaffa L."/>
            <person name="Karanyi Z."/>
            <person name="Krasevec N."/>
            <person name="Kuo A."/>
            <person name="Kusch H."/>
            <person name="LaButti K."/>
            <person name="Lagendijk E.L."/>
            <person name="Lapidus A."/>
            <person name="Levasseur A."/>
            <person name="Lindquist E."/>
            <person name="Lipzen A."/>
            <person name="Logrieco A.F."/>
            <person name="MacCabe A."/>
            <person name="Maekelae M.R."/>
            <person name="Malavazi I."/>
            <person name="Melin P."/>
            <person name="Meyer V."/>
            <person name="Mielnichuk N."/>
            <person name="Miskei M."/>
            <person name="Molnar A.P."/>
            <person name="Mule G."/>
            <person name="Ngan C.Y."/>
            <person name="Orejas M."/>
            <person name="Orosz E."/>
            <person name="Ouedraogo J.P."/>
            <person name="Overkamp K.M."/>
            <person name="Park H.-S."/>
            <person name="Perrone G."/>
            <person name="Piumi F."/>
            <person name="Punt P.J."/>
            <person name="Ram A.F."/>
            <person name="Ramon A."/>
            <person name="Rauscher S."/>
            <person name="Record E."/>
            <person name="Riano-Pachon D.M."/>
            <person name="Robert V."/>
            <person name="Roehrig J."/>
            <person name="Ruller R."/>
            <person name="Salamov A."/>
            <person name="Salih N.S."/>
            <person name="Samson R.A."/>
            <person name="Sandor E."/>
            <person name="Sanguinetti M."/>
            <person name="Schuetze T."/>
            <person name="Sepcic K."/>
            <person name="Shelest E."/>
            <person name="Sherlock G."/>
            <person name="Sophianopoulou V."/>
            <person name="Squina F.M."/>
            <person name="Sun H."/>
            <person name="Susca A."/>
            <person name="Todd R.B."/>
            <person name="Tsang A."/>
            <person name="Unkles S.E."/>
            <person name="van de Wiele N."/>
            <person name="van Rossen-Uffink D."/>
            <person name="Oliveira J.V."/>
            <person name="Vesth T.C."/>
            <person name="Visser J."/>
            <person name="Yu J.-H."/>
            <person name="Zhou M."/>
            <person name="Andersen M.R."/>
            <person name="Archer D.B."/>
            <person name="Baker S.E."/>
            <person name="Benoit I."/>
            <person name="Brakhage A.A."/>
            <person name="Braus G.H."/>
            <person name="Fischer R."/>
            <person name="Frisvad J.C."/>
            <person name="Goldman G.H."/>
            <person name="Houbraken J."/>
            <person name="Oakley B."/>
            <person name="Pocsi I."/>
            <person name="Scazzocchio C."/>
            <person name="Seiboth B."/>
            <person name="vanKuyk P.A."/>
            <person name="Wortman J."/>
            <person name="Dyer P.S."/>
            <person name="Grigoriev I.V."/>
        </authorList>
    </citation>
    <scope>NUCLEOTIDE SEQUENCE [LARGE SCALE GENOMIC DNA]</scope>
    <source>
        <strain evidence="2">DTO 134E9</strain>
    </source>
</reference>
<dbReference type="GeneID" id="63752451"/>
<dbReference type="Pfam" id="PF13637">
    <property type="entry name" value="Ank_4"/>
    <property type="match status" value="1"/>
</dbReference>
<organism evidence="1 2">
    <name type="scientific">Aspergillus wentii DTO 134E9</name>
    <dbReference type="NCBI Taxonomy" id="1073089"/>
    <lineage>
        <taxon>Eukaryota</taxon>
        <taxon>Fungi</taxon>
        <taxon>Dikarya</taxon>
        <taxon>Ascomycota</taxon>
        <taxon>Pezizomycotina</taxon>
        <taxon>Eurotiomycetes</taxon>
        <taxon>Eurotiomycetidae</taxon>
        <taxon>Eurotiales</taxon>
        <taxon>Aspergillaceae</taxon>
        <taxon>Aspergillus</taxon>
        <taxon>Aspergillus subgen. Cremei</taxon>
    </lineage>
</organism>
<evidence type="ECO:0000313" key="2">
    <source>
        <dbReference type="Proteomes" id="UP000184383"/>
    </source>
</evidence>
<dbReference type="Gene3D" id="1.25.40.20">
    <property type="entry name" value="Ankyrin repeat-containing domain"/>
    <property type="match status" value="1"/>
</dbReference>
<keyword evidence="2" id="KW-1185">Reference proteome</keyword>
<dbReference type="OrthoDB" id="2157530at2759"/>
<name>A0A1L9R5D7_ASPWE</name>
<accession>A0A1L9R5D7</accession>
<dbReference type="RefSeq" id="XP_040683808.1">
    <property type="nucleotide sequence ID" value="XM_040836603.1"/>
</dbReference>
<dbReference type="VEuPathDB" id="FungiDB:ASPWEDRAFT_45705"/>
<dbReference type="Proteomes" id="UP000184383">
    <property type="component" value="Unassembled WGS sequence"/>
</dbReference>
<dbReference type="SUPFAM" id="SSF48403">
    <property type="entry name" value="Ankyrin repeat"/>
    <property type="match status" value="1"/>
</dbReference>
<gene>
    <name evidence="1" type="ORF">ASPWEDRAFT_45705</name>
</gene>
<dbReference type="InterPro" id="IPR002110">
    <property type="entry name" value="Ankyrin_rpt"/>
</dbReference>
<dbReference type="AlphaFoldDB" id="A0A1L9R5D7"/>
<evidence type="ECO:0000313" key="1">
    <source>
        <dbReference type="EMBL" id="OJJ30131.1"/>
    </source>
</evidence>
<dbReference type="InterPro" id="IPR036770">
    <property type="entry name" value="Ankyrin_rpt-contain_sf"/>
</dbReference>
<sequence length="86" mass="9533">MRLIQAAEAAVVDGVITCLCVDADLFAQDRFGETALHYAAENGHFEVLNYSSRLALISIAETIRREHHSIVQRCAKDAVLPRSYNS</sequence>
<protein>
    <submittedName>
        <fullName evidence="1">Uncharacterized protein</fullName>
    </submittedName>
</protein>
<proteinExistence type="predicted"/>
<dbReference type="EMBL" id="KV878217">
    <property type="protein sequence ID" value="OJJ30131.1"/>
    <property type="molecule type" value="Genomic_DNA"/>
</dbReference>